<gene>
    <name evidence="7" type="ORF">DDF67_08520</name>
</gene>
<dbReference type="PROSITE" id="PS50007">
    <property type="entry name" value="PIPLC_X_DOMAIN"/>
    <property type="match status" value="1"/>
</dbReference>
<evidence type="ECO:0000313" key="8">
    <source>
        <dbReference type="Proteomes" id="UP000245073"/>
    </source>
</evidence>
<evidence type="ECO:0000256" key="2">
    <source>
        <dbReference type="ARBA" id="ARBA00012581"/>
    </source>
</evidence>
<dbReference type="CDD" id="cd08557">
    <property type="entry name" value="PI-PLCc_bacteria_like"/>
    <property type="match status" value="1"/>
</dbReference>
<dbReference type="SUPFAM" id="SSF51695">
    <property type="entry name" value="PLC-like phosphodiesterases"/>
    <property type="match status" value="1"/>
</dbReference>
<dbReference type="EMBL" id="QDKQ01000033">
    <property type="protein sequence ID" value="PVM90985.1"/>
    <property type="molecule type" value="Genomic_DNA"/>
</dbReference>
<dbReference type="EC" id="4.6.1.13" evidence="2"/>
<dbReference type="SMART" id="SM00148">
    <property type="entry name" value="PLCXc"/>
    <property type="match status" value="1"/>
</dbReference>
<keyword evidence="8" id="KW-1185">Reference proteome</keyword>
<protein>
    <recommendedName>
        <fullName evidence="3">1-phosphatidylinositol phosphodiesterase</fullName>
        <ecNumber evidence="2">4.6.1.13</ecNumber>
    </recommendedName>
    <alternativeName>
        <fullName evidence="4">Phosphatidylinositol diacylglycerol-lyase</fullName>
    </alternativeName>
    <alternativeName>
        <fullName evidence="5">Phosphatidylinositol-specific phospholipase C</fullName>
    </alternativeName>
</protein>
<dbReference type="InterPro" id="IPR051057">
    <property type="entry name" value="PI-PLC_domain"/>
</dbReference>
<reference evidence="7 8" key="1">
    <citation type="submission" date="2018-04" db="EMBL/GenBank/DDBJ databases">
        <title>The genome sequence of Caulobacter sp. 744.</title>
        <authorList>
            <person name="Gao J."/>
            <person name="Sun J."/>
        </authorList>
    </citation>
    <scope>NUCLEOTIDE SEQUENCE [LARGE SCALE GENOMIC DNA]</scope>
    <source>
        <strain evidence="7 8">774</strain>
    </source>
</reference>
<evidence type="ECO:0000259" key="6">
    <source>
        <dbReference type="SMART" id="SM00148"/>
    </source>
</evidence>
<dbReference type="OrthoDB" id="2079904at2"/>
<dbReference type="GO" id="GO:0008081">
    <property type="term" value="F:phosphoric diester hydrolase activity"/>
    <property type="evidence" value="ECO:0007669"/>
    <property type="project" value="InterPro"/>
</dbReference>
<dbReference type="InterPro" id="IPR017946">
    <property type="entry name" value="PLC-like_Pdiesterase_TIM-brl"/>
</dbReference>
<evidence type="ECO:0000256" key="3">
    <source>
        <dbReference type="ARBA" id="ARBA00019758"/>
    </source>
</evidence>
<comment type="caution">
    <text evidence="7">The sequence shown here is derived from an EMBL/GenBank/DDBJ whole genome shotgun (WGS) entry which is preliminary data.</text>
</comment>
<evidence type="ECO:0000256" key="1">
    <source>
        <dbReference type="ARBA" id="ARBA00001316"/>
    </source>
</evidence>
<dbReference type="PANTHER" id="PTHR13593:SF113">
    <property type="entry name" value="SI:DKEY-266F7.9"/>
    <property type="match status" value="1"/>
</dbReference>
<dbReference type="Gene3D" id="3.20.20.190">
    <property type="entry name" value="Phosphatidylinositol (PI) phosphodiesterase"/>
    <property type="match status" value="1"/>
</dbReference>
<dbReference type="GO" id="GO:0004436">
    <property type="term" value="F:phosphatidylinositol diacylglycerol-lyase activity"/>
    <property type="evidence" value="ECO:0007669"/>
    <property type="project" value="UniProtKB-EC"/>
</dbReference>
<comment type="catalytic activity">
    <reaction evidence="1">
        <text>a 1,2-diacyl-sn-glycero-3-phospho-(1D-myo-inositol) = 1D-myo-inositol 1,2-cyclic phosphate + a 1,2-diacyl-sn-glycerol</text>
        <dbReference type="Rhea" id="RHEA:17093"/>
        <dbReference type="ChEBI" id="CHEBI:17815"/>
        <dbReference type="ChEBI" id="CHEBI:57880"/>
        <dbReference type="ChEBI" id="CHEBI:58484"/>
        <dbReference type="EC" id="4.6.1.13"/>
    </reaction>
</comment>
<evidence type="ECO:0000256" key="4">
    <source>
        <dbReference type="ARBA" id="ARBA00030474"/>
    </source>
</evidence>
<accession>A0A2T9K4S8</accession>
<dbReference type="GO" id="GO:0006629">
    <property type="term" value="P:lipid metabolic process"/>
    <property type="evidence" value="ECO:0007669"/>
    <property type="project" value="InterPro"/>
</dbReference>
<dbReference type="RefSeq" id="WP_109100459.1">
    <property type="nucleotide sequence ID" value="NZ_QDKQ01000033.1"/>
</dbReference>
<dbReference type="Proteomes" id="UP000245073">
    <property type="component" value="Unassembled WGS sequence"/>
</dbReference>
<proteinExistence type="predicted"/>
<sequence length="544" mass="59928">MANYQNYVVRLWNLAGDKVFGWLGVNDSYAACIPAGVYCNPLKLDNVVAVQWRAPSGSNQGTLIAPDPKGDWGLGGKNNDGVDAYWHWADDAYTLTLNPVPGVNLESPVPGAFSGTLSQTRGGKPFALSTNYEINEDVVWISFQDTPNGPDELFSRQEVYLDFTTEPFLFEFVPVQSFDPTRGSYEPSLKSKHSNWQKIDTFSWMGDLKGVIGGRALSELVIPGSHDAASWDIPIAGGDQRSQTQSRDIYGQLRAGSRYLDLRFRPDCGGVWRGNHGSDGTTAELTSVLADIRRFLHENPDEILVISLLPGEQISPFICAQAGQPYKPAPDIWDVVLTAVGDKVYPRIVVEKDAGGQDHVYYRFIQNVNQNIVREQGKNIILFSWGKPPTGVVPVNDKNKDKAPADLRQDHNIWIATPEGVDQTPGDKPWEGAFKAAEADHYAIDFDRPGVWINGYSTTANDMRLAIDAVEPPTGGPLWLMHCNAPAAPGGESIKTKADRIQPPLNRLIREDPVMTSKLNIVNLDFVGDHLAMTLAVIEANLFR</sequence>
<dbReference type="PANTHER" id="PTHR13593">
    <property type="match status" value="1"/>
</dbReference>
<name>A0A2T9K4S8_9CAUL</name>
<evidence type="ECO:0000256" key="5">
    <source>
        <dbReference type="ARBA" id="ARBA00030782"/>
    </source>
</evidence>
<feature type="domain" description="Phosphatidylinositol-specific phospholipase C X" evidence="6">
    <location>
        <begin position="211"/>
        <end position="352"/>
    </location>
</feature>
<dbReference type="InterPro" id="IPR000909">
    <property type="entry name" value="PLipase_C_PInositol-sp_X_dom"/>
</dbReference>
<dbReference type="AlphaFoldDB" id="A0A2T9K4S8"/>
<evidence type="ECO:0000313" key="7">
    <source>
        <dbReference type="EMBL" id="PVM90985.1"/>
    </source>
</evidence>
<organism evidence="7 8">
    <name type="scientific">Caulobacter endophyticus</name>
    <dbReference type="NCBI Taxonomy" id="2172652"/>
    <lineage>
        <taxon>Bacteria</taxon>
        <taxon>Pseudomonadati</taxon>
        <taxon>Pseudomonadota</taxon>
        <taxon>Alphaproteobacteria</taxon>
        <taxon>Caulobacterales</taxon>
        <taxon>Caulobacteraceae</taxon>
        <taxon>Caulobacter</taxon>
    </lineage>
</organism>